<keyword evidence="14" id="KW-1185">Reference proteome</keyword>
<dbReference type="GO" id="GO:0016226">
    <property type="term" value="P:iron-sulfur cluster assembly"/>
    <property type="evidence" value="ECO:0007669"/>
    <property type="project" value="UniProtKB-UniRule"/>
</dbReference>
<evidence type="ECO:0000313" key="13">
    <source>
        <dbReference type="EMBL" id="CAF3708010.1"/>
    </source>
</evidence>
<dbReference type="Pfam" id="PF10609">
    <property type="entry name" value="ParA"/>
    <property type="match status" value="1"/>
</dbReference>
<reference evidence="10" key="1">
    <citation type="submission" date="2021-02" db="EMBL/GenBank/DDBJ databases">
        <authorList>
            <person name="Nowell W R."/>
        </authorList>
    </citation>
    <scope>NUCLEOTIDE SEQUENCE</scope>
</reference>
<feature type="binding site" evidence="8">
    <location>
        <position position="252"/>
    </location>
    <ligand>
        <name>[4Fe-4S] cluster</name>
        <dbReference type="ChEBI" id="CHEBI:49883"/>
        <label>2</label>
        <note>ligand shared with heterodimeric partner</note>
    </ligand>
</feature>
<dbReference type="Gene3D" id="3.40.50.300">
    <property type="entry name" value="P-loop containing nucleotide triphosphate hydrolases"/>
    <property type="match status" value="1"/>
</dbReference>
<dbReference type="Proteomes" id="UP000682733">
    <property type="component" value="Unassembled WGS sequence"/>
</dbReference>
<protein>
    <recommendedName>
        <fullName evidence="8">Cytosolic Fe-S cluster assembly factor NUBP1 homolog</fullName>
    </recommendedName>
</protein>
<keyword evidence="4" id="KW-0547">Nucleotide-binding</keyword>
<evidence type="ECO:0000256" key="7">
    <source>
        <dbReference type="ARBA" id="ARBA00023014"/>
    </source>
</evidence>
<feature type="binding site" evidence="8">
    <location>
        <position position="39"/>
    </location>
    <ligand>
        <name>[4Fe-4S] cluster</name>
        <dbReference type="ChEBI" id="CHEBI:49883"/>
        <label>1</label>
    </ligand>
</feature>
<feature type="binding site" evidence="8">
    <location>
        <position position="36"/>
    </location>
    <ligand>
        <name>[4Fe-4S] cluster</name>
        <dbReference type="ChEBI" id="CHEBI:49883"/>
        <label>1</label>
    </ligand>
</feature>
<evidence type="ECO:0000313" key="10">
    <source>
        <dbReference type="EMBL" id="CAF0793653.1"/>
    </source>
</evidence>
<dbReference type="AlphaFoldDB" id="A0A813S3Q6"/>
<feature type="binding site" evidence="8">
    <location>
        <position position="45"/>
    </location>
    <ligand>
        <name>[4Fe-4S] cluster</name>
        <dbReference type="ChEBI" id="CHEBI:49883"/>
        <label>1</label>
    </ligand>
</feature>
<dbReference type="PANTHER" id="PTHR23264">
    <property type="entry name" value="NUCLEOTIDE-BINDING PROTEIN NBP35 YEAST -RELATED"/>
    <property type="match status" value="1"/>
</dbReference>
<keyword evidence="6 8" id="KW-0408">Iron</keyword>
<dbReference type="HAMAP" id="MF_02040">
    <property type="entry name" value="Mrp_NBP35"/>
    <property type="match status" value="1"/>
</dbReference>
<dbReference type="SUPFAM" id="SSF52540">
    <property type="entry name" value="P-loop containing nucleoside triphosphate hydrolases"/>
    <property type="match status" value="1"/>
</dbReference>
<keyword evidence="3 8" id="KW-0479">Metal-binding</keyword>
<dbReference type="Proteomes" id="UP000677228">
    <property type="component" value="Unassembled WGS sequence"/>
</dbReference>
<dbReference type="InterPro" id="IPR027417">
    <property type="entry name" value="P-loop_NTPase"/>
</dbReference>
<evidence type="ECO:0000256" key="1">
    <source>
        <dbReference type="ARBA" id="ARBA00022485"/>
    </source>
</evidence>
<dbReference type="Proteomes" id="UP000681722">
    <property type="component" value="Unassembled WGS sequence"/>
</dbReference>
<name>A0A813S3Q6_9BILA</name>
<feature type="binding site" evidence="8">
    <location>
        <position position="249"/>
    </location>
    <ligand>
        <name>[4Fe-4S] cluster</name>
        <dbReference type="ChEBI" id="CHEBI:49883"/>
        <label>2</label>
        <note>ligand shared with heterodimeric partner</note>
    </ligand>
</feature>
<dbReference type="EMBL" id="CAJNOK010004263">
    <property type="protein sequence ID" value="CAF0931553.1"/>
    <property type="molecule type" value="Genomic_DNA"/>
</dbReference>
<dbReference type="GO" id="GO:0005524">
    <property type="term" value="F:ATP binding"/>
    <property type="evidence" value="ECO:0007669"/>
    <property type="project" value="UniProtKB-KW"/>
</dbReference>
<evidence type="ECO:0000313" key="12">
    <source>
        <dbReference type="EMBL" id="CAF3578070.1"/>
    </source>
</evidence>
<feature type="region of interest" description="Disordered" evidence="9">
    <location>
        <begin position="1"/>
        <end position="29"/>
    </location>
</feature>
<dbReference type="InterPro" id="IPR019591">
    <property type="entry name" value="Mrp/NBP35_ATP-bd"/>
</dbReference>
<dbReference type="EMBL" id="CAJOBC010000372">
    <property type="protein sequence ID" value="CAF3578070.1"/>
    <property type="molecule type" value="Genomic_DNA"/>
</dbReference>
<keyword evidence="5" id="KW-0067">ATP-binding</keyword>
<dbReference type="CDD" id="cd02037">
    <property type="entry name" value="Mrp_NBP35"/>
    <property type="match status" value="1"/>
</dbReference>
<dbReference type="GO" id="GO:0051539">
    <property type="term" value="F:4 iron, 4 sulfur cluster binding"/>
    <property type="evidence" value="ECO:0007669"/>
    <property type="project" value="UniProtKB-UniRule"/>
</dbReference>
<comment type="caution">
    <text evidence="8">Lacks conserved residue(s) required for the propagation of feature annotation.</text>
</comment>
<dbReference type="GO" id="GO:0046872">
    <property type="term" value="F:metal ion binding"/>
    <property type="evidence" value="ECO:0007669"/>
    <property type="project" value="UniProtKB-KW"/>
</dbReference>
<comment type="similarity">
    <text evidence="8">Belongs to the Mrp/NBP35 ATP-binding proteins family. NUBP1/NBP35 subfamily.</text>
</comment>
<proteinExistence type="inferred from homology"/>
<evidence type="ECO:0000313" key="14">
    <source>
        <dbReference type="Proteomes" id="UP000663829"/>
    </source>
</evidence>
<feature type="binding site" evidence="8">
    <location>
        <position position="22"/>
    </location>
    <ligand>
        <name>[4Fe-4S] cluster</name>
        <dbReference type="ChEBI" id="CHEBI:49883"/>
        <label>1</label>
    </ligand>
</feature>
<feature type="compositionally biased region" description="Polar residues" evidence="9">
    <location>
        <begin position="1"/>
        <end position="10"/>
    </location>
</feature>
<evidence type="ECO:0000256" key="9">
    <source>
        <dbReference type="SAM" id="MobiDB-lite"/>
    </source>
</evidence>
<evidence type="ECO:0000256" key="4">
    <source>
        <dbReference type="ARBA" id="ARBA00022741"/>
    </source>
</evidence>
<dbReference type="Proteomes" id="UP000663829">
    <property type="component" value="Unassembled WGS sequence"/>
</dbReference>
<dbReference type="FunFam" id="3.40.50.300:FF:001119">
    <property type="entry name" value="Iron-sulfur cluster carrier protein"/>
    <property type="match status" value="1"/>
</dbReference>
<dbReference type="OrthoDB" id="1741334at2759"/>
<organism evidence="10 14">
    <name type="scientific">Didymodactylos carnosus</name>
    <dbReference type="NCBI Taxonomy" id="1234261"/>
    <lineage>
        <taxon>Eukaryota</taxon>
        <taxon>Metazoa</taxon>
        <taxon>Spiralia</taxon>
        <taxon>Gnathifera</taxon>
        <taxon>Rotifera</taxon>
        <taxon>Eurotatoria</taxon>
        <taxon>Bdelloidea</taxon>
        <taxon>Philodinida</taxon>
        <taxon>Philodinidae</taxon>
        <taxon>Didymodactylos</taxon>
    </lineage>
</organism>
<keyword evidence="2 8" id="KW-0963">Cytoplasm</keyword>
<dbReference type="PANTHER" id="PTHR23264:SF35">
    <property type="entry name" value="CYTOSOLIC FE-S CLUSTER ASSEMBLY FACTOR NUBP1"/>
    <property type="match status" value="1"/>
</dbReference>
<evidence type="ECO:0000313" key="11">
    <source>
        <dbReference type="EMBL" id="CAF0931553.1"/>
    </source>
</evidence>
<evidence type="ECO:0000256" key="6">
    <source>
        <dbReference type="ARBA" id="ARBA00023004"/>
    </source>
</evidence>
<gene>
    <name evidence="10" type="ORF">GPM918_LOCUS3135</name>
    <name evidence="11" type="ORF">OVA965_LOCUS11176</name>
    <name evidence="12" type="ORF">SRO942_LOCUS3135</name>
    <name evidence="13" type="ORF">TMI583_LOCUS11170</name>
</gene>
<comment type="function">
    <text evidence="8">Component of the cytosolic iron-sulfur (Fe/S) protein assembly (CIA) machinery. Required for maturation of extramitochondrial Fe-S proteins. The NUBP1-NUBP2 heterotetramer forms a Fe-S scaffold complex, mediating the de novo assembly of an Fe-S cluster and its transfer to target apoproteins.</text>
</comment>
<sequence>MNPTPVSEQPNGDVPTDAPESCPGTSSTMAGRTSACAGCPNQSICSSGIARKPDPDLITIQQRLSSIKHKILILSGKGGVGKTTVSVMIARALAAQNLKVSLLDVDICGPSIPRALGIENEQVHQSSSGWSPVYIDENFSTMSVGFLLESLEQAVIWKGPRKDQMIKRFLLDVDWDDDLDYLIIDTPPGTSDEHLSVVNYLKHTNLDGCILVTTPQEIALQDVRKEISFCKQTNLNVLGIIENMAKFICSKCHKESVIFKPATGGAKKLCEENQFELLESIPLDPNIARCCDDGLDFFQEHENSQTAITYKKLVNRIRQICEIKNTSI</sequence>
<dbReference type="EMBL" id="CAJOBA010004264">
    <property type="protein sequence ID" value="CAF3708010.1"/>
    <property type="molecule type" value="Genomic_DNA"/>
</dbReference>
<comment type="subunit">
    <text evidence="8">Heterotetramer of 2 NUBP1 and 2 NUBP2 chains.</text>
</comment>
<keyword evidence="7 8" id="KW-0411">Iron-sulfur</keyword>
<comment type="cofactor">
    <cofactor evidence="8">
        <name>[4Fe-4S] cluster</name>
        <dbReference type="ChEBI" id="CHEBI:49883"/>
    </cofactor>
    <text evidence="8">Binds 4 [4Fe-4S] clusters per heterotetramer. Contains two stable clusters in the N-termini of NUBP1 and two labile, bridging clusters between subunits of the NUBP1-NUBP2 heterotetramer.</text>
</comment>
<comment type="subcellular location">
    <subcellularLocation>
        <location evidence="8">Cytoplasm</location>
    </subcellularLocation>
</comment>
<accession>A0A813S3Q6</accession>
<evidence type="ECO:0000256" key="2">
    <source>
        <dbReference type="ARBA" id="ARBA00022490"/>
    </source>
</evidence>
<dbReference type="GO" id="GO:0140663">
    <property type="term" value="F:ATP-dependent FeS chaperone activity"/>
    <property type="evidence" value="ECO:0007669"/>
    <property type="project" value="InterPro"/>
</dbReference>
<dbReference type="InterPro" id="IPR033756">
    <property type="entry name" value="YlxH/NBP35"/>
</dbReference>
<evidence type="ECO:0000256" key="8">
    <source>
        <dbReference type="HAMAP-Rule" id="MF_03038"/>
    </source>
</evidence>
<comment type="caution">
    <text evidence="10">The sequence shown here is derived from an EMBL/GenBank/DDBJ whole genome shotgun (WGS) entry which is preliminary data.</text>
</comment>
<keyword evidence="1 8" id="KW-0004">4Fe-4S</keyword>
<dbReference type="InterPro" id="IPR028601">
    <property type="entry name" value="NUBP1/Nbp35"/>
</dbReference>
<evidence type="ECO:0000256" key="3">
    <source>
        <dbReference type="ARBA" id="ARBA00022723"/>
    </source>
</evidence>
<dbReference type="GO" id="GO:0005829">
    <property type="term" value="C:cytosol"/>
    <property type="evidence" value="ECO:0007669"/>
    <property type="project" value="TreeGrafter"/>
</dbReference>
<dbReference type="EMBL" id="CAJNOQ010000372">
    <property type="protein sequence ID" value="CAF0793653.1"/>
    <property type="molecule type" value="Genomic_DNA"/>
</dbReference>
<dbReference type="HAMAP" id="MF_03038">
    <property type="entry name" value="NUBP1"/>
    <property type="match status" value="1"/>
</dbReference>
<evidence type="ECO:0000256" key="5">
    <source>
        <dbReference type="ARBA" id="ARBA00022840"/>
    </source>
</evidence>